<evidence type="ECO:0000313" key="4">
    <source>
        <dbReference type="Proteomes" id="UP000887458"/>
    </source>
</evidence>
<dbReference type="Proteomes" id="UP000887458">
    <property type="component" value="Unassembled WGS sequence"/>
</dbReference>
<protein>
    <submittedName>
        <fullName evidence="3">Regulator of G-protein signaling 3</fullName>
    </submittedName>
</protein>
<evidence type="ECO:0000256" key="1">
    <source>
        <dbReference type="SAM" id="MobiDB-lite"/>
    </source>
</evidence>
<dbReference type="Gene3D" id="1.10.167.10">
    <property type="entry name" value="Regulator of G-protein Signalling 4, domain 2"/>
    <property type="match status" value="1"/>
</dbReference>
<dbReference type="InterPro" id="IPR016137">
    <property type="entry name" value="RGS"/>
</dbReference>
<feature type="compositionally biased region" description="Basic and acidic residues" evidence="1">
    <location>
        <begin position="296"/>
        <end position="310"/>
    </location>
</feature>
<comment type="caution">
    <text evidence="3">The sequence shown here is derived from an EMBL/GenBank/DDBJ whole genome shotgun (WGS) entry which is preliminary data.</text>
</comment>
<keyword evidence="4" id="KW-1185">Reference proteome</keyword>
<gene>
    <name evidence="3" type="primary">RGS3_2</name>
    <name evidence="3" type="ORF">DERP_011048</name>
</gene>
<dbReference type="SMART" id="SM00315">
    <property type="entry name" value="RGS"/>
    <property type="match status" value="1"/>
</dbReference>
<feature type="compositionally biased region" description="Polar residues" evidence="1">
    <location>
        <begin position="1"/>
        <end position="15"/>
    </location>
</feature>
<dbReference type="PANTHER" id="PTHR10845">
    <property type="entry name" value="REGULATOR OF G PROTEIN SIGNALING"/>
    <property type="match status" value="1"/>
</dbReference>
<dbReference type="InterPro" id="IPR044926">
    <property type="entry name" value="RGS_subdomain_2"/>
</dbReference>
<feature type="domain" description="RGS" evidence="2">
    <location>
        <begin position="163"/>
        <end position="278"/>
    </location>
</feature>
<dbReference type="PANTHER" id="PTHR10845:SF259">
    <property type="entry name" value="RGS DOMAIN-CONTAINING PROTEIN-RELATED"/>
    <property type="match status" value="1"/>
</dbReference>
<dbReference type="SUPFAM" id="SSF48097">
    <property type="entry name" value="Regulator of G-protein signaling, RGS"/>
    <property type="match status" value="1"/>
</dbReference>
<feature type="region of interest" description="Disordered" evidence="1">
    <location>
        <begin position="1"/>
        <end position="39"/>
    </location>
</feature>
<evidence type="ECO:0000259" key="2">
    <source>
        <dbReference type="PROSITE" id="PS50132"/>
    </source>
</evidence>
<accession>A0ABQ8J8R0</accession>
<feature type="compositionally biased region" description="Polar residues" evidence="1">
    <location>
        <begin position="78"/>
        <end position="95"/>
    </location>
</feature>
<feature type="region of interest" description="Disordered" evidence="1">
    <location>
        <begin position="286"/>
        <end position="346"/>
    </location>
</feature>
<dbReference type="PRINTS" id="PR01301">
    <property type="entry name" value="RGSPROTEIN"/>
</dbReference>
<name>A0ABQ8J8R0_DERPT</name>
<feature type="region of interest" description="Disordered" evidence="1">
    <location>
        <begin position="78"/>
        <end position="108"/>
    </location>
</feature>
<dbReference type="Gene3D" id="1.10.196.10">
    <property type="match status" value="2"/>
</dbReference>
<organism evidence="3 4">
    <name type="scientific">Dermatophagoides pteronyssinus</name>
    <name type="common">European house dust mite</name>
    <dbReference type="NCBI Taxonomy" id="6956"/>
    <lineage>
        <taxon>Eukaryota</taxon>
        <taxon>Metazoa</taxon>
        <taxon>Ecdysozoa</taxon>
        <taxon>Arthropoda</taxon>
        <taxon>Chelicerata</taxon>
        <taxon>Arachnida</taxon>
        <taxon>Acari</taxon>
        <taxon>Acariformes</taxon>
        <taxon>Sarcoptiformes</taxon>
        <taxon>Astigmata</taxon>
        <taxon>Psoroptidia</taxon>
        <taxon>Analgoidea</taxon>
        <taxon>Pyroglyphidae</taxon>
        <taxon>Dermatophagoidinae</taxon>
        <taxon>Dermatophagoides</taxon>
    </lineage>
</organism>
<sequence>MMCSSSTKDQSNNDDNVGDKSINAANSGQNRKRKGSIAQITSASATRLVRLLRRTHSAGASKDVPSYALFLAHEPNENSVSSMMPLSSTKLGQNHSSHYSSSKDKSKSRLKGNIRLLLSGSGSSGLEDMKQRLRFLSRRHTDSSLHASTVRPSRDEVEKWSKSFRDLMANRYGSALFRAFLCREFSDENLEFWLACEEYRKIRSSKLRHRAKKIFDNYVAVRSPREVNLDHHLRLDIQKNLATPSKFTFDEAQKKIQSLLESDSYVRFLQSDLYTDLVVPELKRSTTANNDNNDYNNHDDDVNYCDDNKFKKNPKHSKETSASNSRRHSKDSQNQQSTSSPPPFLP</sequence>
<reference evidence="3 4" key="1">
    <citation type="journal article" date="2018" name="J. Allergy Clin. Immunol.">
        <title>High-quality assembly of Dermatophagoides pteronyssinus genome and transcriptome reveals a wide range of novel allergens.</title>
        <authorList>
            <person name="Liu X.Y."/>
            <person name="Yang K.Y."/>
            <person name="Wang M.Q."/>
            <person name="Kwok J.S."/>
            <person name="Zeng X."/>
            <person name="Yang Z."/>
            <person name="Xiao X.J."/>
            <person name="Lau C.P."/>
            <person name="Li Y."/>
            <person name="Huang Z.M."/>
            <person name="Ba J.G."/>
            <person name="Yim A.K."/>
            <person name="Ouyang C.Y."/>
            <person name="Ngai S.M."/>
            <person name="Chan T.F."/>
            <person name="Leung E.L."/>
            <person name="Liu L."/>
            <person name="Liu Z.G."/>
            <person name="Tsui S.K."/>
        </authorList>
    </citation>
    <scope>NUCLEOTIDE SEQUENCE [LARGE SCALE GENOMIC DNA]</scope>
    <source>
        <strain evidence="3">Derp</strain>
    </source>
</reference>
<evidence type="ECO:0000313" key="3">
    <source>
        <dbReference type="EMBL" id="KAH9418955.1"/>
    </source>
</evidence>
<dbReference type="Pfam" id="PF00615">
    <property type="entry name" value="RGS"/>
    <property type="match status" value="1"/>
</dbReference>
<dbReference type="PROSITE" id="PS50132">
    <property type="entry name" value="RGS"/>
    <property type="match status" value="1"/>
</dbReference>
<dbReference type="InterPro" id="IPR036305">
    <property type="entry name" value="RGS_sf"/>
</dbReference>
<dbReference type="EMBL" id="NJHN03000061">
    <property type="protein sequence ID" value="KAH9418955.1"/>
    <property type="molecule type" value="Genomic_DNA"/>
</dbReference>
<reference evidence="3 4" key="2">
    <citation type="journal article" date="2022" name="Mol. Biol. Evol.">
        <title>Comparative Genomics Reveals Insights into the Divergent Evolution of Astigmatic Mites and Household Pest Adaptations.</title>
        <authorList>
            <person name="Xiong Q."/>
            <person name="Wan A.T."/>
            <person name="Liu X."/>
            <person name="Fung C.S."/>
            <person name="Xiao X."/>
            <person name="Malainual N."/>
            <person name="Hou J."/>
            <person name="Wang L."/>
            <person name="Wang M."/>
            <person name="Yang K.Y."/>
            <person name="Cui Y."/>
            <person name="Leung E.L."/>
            <person name="Nong W."/>
            <person name="Shin S.K."/>
            <person name="Au S.W."/>
            <person name="Jeong K.Y."/>
            <person name="Chew F.T."/>
            <person name="Hui J.H."/>
            <person name="Leung T.F."/>
            <person name="Tungtrongchitr A."/>
            <person name="Zhong N."/>
            <person name="Liu Z."/>
            <person name="Tsui S.K."/>
        </authorList>
    </citation>
    <scope>NUCLEOTIDE SEQUENCE [LARGE SCALE GENOMIC DNA]</scope>
    <source>
        <strain evidence="3">Derp</strain>
    </source>
</reference>
<dbReference type="InterPro" id="IPR024066">
    <property type="entry name" value="RGS_subdom1/3"/>
</dbReference>
<proteinExistence type="predicted"/>